<feature type="transmembrane region" description="Helical" evidence="2">
    <location>
        <begin position="185"/>
        <end position="201"/>
    </location>
</feature>
<dbReference type="Proteomes" id="UP000254701">
    <property type="component" value="Unassembled WGS sequence"/>
</dbReference>
<accession>A0A380WMP0</accession>
<feature type="transmembrane region" description="Helical" evidence="2">
    <location>
        <begin position="127"/>
        <end position="143"/>
    </location>
</feature>
<keyword evidence="2" id="KW-0472">Membrane</keyword>
<evidence type="ECO:0000256" key="2">
    <source>
        <dbReference type="SAM" id="Phobius"/>
    </source>
</evidence>
<evidence type="ECO:0000313" key="5">
    <source>
        <dbReference type="Proteomes" id="UP000254701"/>
    </source>
</evidence>
<evidence type="ECO:0000256" key="3">
    <source>
        <dbReference type="SAM" id="SignalP"/>
    </source>
</evidence>
<gene>
    <name evidence="4" type="ORF">NCTC10684_02685</name>
</gene>
<evidence type="ECO:0000313" key="4">
    <source>
        <dbReference type="EMBL" id="SUU89444.1"/>
    </source>
</evidence>
<feature type="transmembrane region" description="Helical" evidence="2">
    <location>
        <begin position="163"/>
        <end position="180"/>
    </location>
</feature>
<dbReference type="InterPro" id="IPR012666">
    <property type="entry name" value="CbtA_put"/>
</dbReference>
<evidence type="ECO:0000256" key="1">
    <source>
        <dbReference type="SAM" id="MobiDB-lite"/>
    </source>
</evidence>
<organism evidence="4 5">
    <name type="scientific">Aminobacter aminovorans</name>
    <name type="common">Chelatobacter heintzii</name>
    <dbReference type="NCBI Taxonomy" id="83263"/>
    <lineage>
        <taxon>Bacteria</taxon>
        <taxon>Pseudomonadati</taxon>
        <taxon>Pseudomonadota</taxon>
        <taxon>Alphaproteobacteria</taxon>
        <taxon>Hyphomicrobiales</taxon>
        <taxon>Phyllobacteriaceae</taxon>
        <taxon>Aminobacter</taxon>
    </lineage>
</organism>
<dbReference type="AlphaFoldDB" id="A0A380WMP0"/>
<proteinExistence type="predicted"/>
<sequence>MSIFRNVVFIAAISGLLAGVVLAALQTYATDPLIFKAETYENAGGGHEHAAAAPAAGTEATTPAAGTEAAAPAAAPAEEEAEAWAPADGAERFAYSALANIVSGIAFALILVAVSEFAGGIANWRQGVFWGFAGFAVFTLAPGLGLPPELPAMPAADLVSRQIWWSSTVVATAVGLALIAFRQSLPLAILGVALIVAPHIVGAPQPESHDSPIPADLHHSFVVAVTITNLVFWTVLGAAVGMVRNRFMGATPALQGRLA</sequence>
<protein>
    <submittedName>
        <fullName evidence="4">Predicted integral membrane protein</fullName>
    </submittedName>
</protein>
<feature type="signal peptide" evidence="3">
    <location>
        <begin position="1"/>
        <end position="23"/>
    </location>
</feature>
<keyword evidence="2" id="KW-1133">Transmembrane helix</keyword>
<feature type="region of interest" description="Disordered" evidence="1">
    <location>
        <begin position="47"/>
        <end position="75"/>
    </location>
</feature>
<dbReference type="RefSeq" id="WP_115731612.1">
    <property type="nucleotide sequence ID" value="NZ_BAAAVY010000002.1"/>
</dbReference>
<dbReference type="EMBL" id="UFSM01000001">
    <property type="protein sequence ID" value="SUU89444.1"/>
    <property type="molecule type" value="Genomic_DNA"/>
</dbReference>
<dbReference type="Pfam" id="PF09490">
    <property type="entry name" value="CbtA"/>
    <property type="match status" value="1"/>
</dbReference>
<keyword evidence="2" id="KW-0812">Transmembrane</keyword>
<feature type="transmembrane region" description="Helical" evidence="2">
    <location>
        <begin position="93"/>
        <end position="115"/>
    </location>
</feature>
<feature type="transmembrane region" description="Helical" evidence="2">
    <location>
        <begin position="221"/>
        <end position="243"/>
    </location>
</feature>
<reference evidence="4 5" key="1">
    <citation type="submission" date="2018-06" db="EMBL/GenBank/DDBJ databases">
        <authorList>
            <consortium name="Pathogen Informatics"/>
            <person name="Doyle S."/>
        </authorList>
    </citation>
    <scope>NUCLEOTIDE SEQUENCE [LARGE SCALE GENOMIC DNA]</scope>
    <source>
        <strain evidence="4 5">NCTC10684</strain>
    </source>
</reference>
<name>A0A380WMP0_AMIAI</name>
<dbReference type="OrthoDB" id="9813640at2"/>
<keyword evidence="3" id="KW-0732">Signal</keyword>
<feature type="compositionally biased region" description="Low complexity" evidence="1">
    <location>
        <begin position="51"/>
        <end position="75"/>
    </location>
</feature>
<dbReference type="NCBIfam" id="TIGR02458">
    <property type="entry name" value="CbtA"/>
    <property type="match status" value="1"/>
</dbReference>
<feature type="chain" id="PRO_5016962510" evidence="3">
    <location>
        <begin position="24"/>
        <end position="259"/>
    </location>
</feature>